<reference evidence="2 3" key="1">
    <citation type="submission" date="2012-02" db="EMBL/GenBank/DDBJ databases">
        <title>Complete sequence of chromosome of Singulisphaera acidiphila DSM 18658.</title>
        <authorList>
            <consortium name="US DOE Joint Genome Institute (JGI-PGF)"/>
            <person name="Lucas S."/>
            <person name="Copeland A."/>
            <person name="Lapidus A."/>
            <person name="Glavina del Rio T."/>
            <person name="Dalin E."/>
            <person name="Tice H."/>
            <person name="Bruce D."/>
            <person name="Goodwin L."/>
            <person name="Pitluck S."/>
            <person name="Peters L."/>
            <person name="Ovchinnikova G."/>
            <person name="Chertkov O."/>
            <person name="Kyrpides N."/>
            <person name="Mavromatis K."/>
            <person name="Ivanova N."/>
            <person name="Brettin T."/>
            <person name="Detter J.C."/>
            <person name="Han C."/>
            <person name="Larimer F."/>
            <person name="Land M."/>
            <person name="Hauser L."/>
            <person name="Markowitz V."/>
            <person name="Cheng J.-F."/>
            <person name="Hugenholtz P."/>
            <person name="Woyke T."/>
            <person name="Wu D."/>
            <person name="Tindall B."/>
            <person name="Pomrenke H."/>
            <person name="Brambilla E."/>
            <person name="Klenk H.-P."/>
            <person name="Eisen J.A."/>
        </authorList>
    </citation>
    <scope>NUCLEOTIDE SEQUENCE [LARGE SCALE GENOMIC DNA]</scope>
    <source>
        <strain evidence="3">ATCC BAA-1392 / DSM 18658 / VKM B-2454 / MOB10</strain>
    </source>
</reference>
<sequence>MFRFTKPIGWSLLVLSLSTGWGCGGTSGNEDEFAKYPGTTPPGTQANSEEAQPPAQPVSRKAP</sequence>
<dbReference type="EMBL" id="CP003364">
    <property type="protein sequence ID" value="AGA31428.1"/>
    <property type="molecule type" value="Genomic_DNA"/>
</dbReference>
<gene>
    <name evidence="2" type="ordered locus">Sinac_7389</name>
</gene>
<name>L0DQY5_SINAD</name>
<protein>
    <submittedName>
        <fullName evidence="2">Uncharacterized protein</fullName>
    </submittedName>
</protein>
<dbReference type="AlphaFoldDB" id="L0DQY5"/>
<dbReference type="KEGG" id="saci:Sinac_7389"/>
<accession>L0DQY5</accession>
<proteinExistence type="predicted"/>
<keyword evidence="3" id="KW-1185">Reference proteome</keyword>
<feature type="region of interest" description="Disordered" evidence="1">
    <location>
        <begin position="24"/>
        <end position="63"/>
    </location>
</feature>
<evidence type="ECO:0000256" key="1">
    <source>
        <dbReference type="SAM" id="MobiDB-lite"/>
    </source>
</evidence>
<dbReference type="RefSeq" id="WP_015250497.1">
    <property type="nucleotide sequence ID" value="NC_019892.1"/>
</dbReference>
<dbReference type="HOGENOM" id="CLU_2883497_0_0_0"/>
<dbReference type="Proteomes" id="UP000010798">
    <property type="component" value="Chromosome"/>
</dbReference>
<evidence type="ECO:0000313" key="3">
    <source>
        <dbReference type="Proteomes" id="UP000010798"/>
    </source>
</evidence>
<feature type="compositionally biased region" description="Polar residues" evidence="1">
    <location>
        <begin position="41"/>
        <end position="50"/>
    </location>
</feature>
<organism evidence="2 3">
    <name type="scientific">Singulisphaera acidiphila (strain ATCC BAA-1392 / DSM 18658 / VKM B-2454 / MOB10)</name>
    <dbReference type="NCBI Taxonomy" id="886293"/>
    <lineage>
        <taxon>Bacteria</taxon>
        <taxon>Pseudomonadati</taxon>
        <taxon>Planctomycetota</taxon>
        <taxon>Planctomycetia</taxon>
        <taxon>Isosphaerales</taxon>
        <taxon>Isosphaeraceae</taxon>
        <taxon>Singulisphaera</taxon>
    </lineage>
</organism>
<evidence type="ECO:0000313" key="2">
    <source>
        <dbReference type="EMBL" id="AGA31428.1"/>
    </source>
</evidence>